<evidence type="ECO:0000256" key="2">
    <source>
        <dbReference type="SAM" id="SignalP"/>
    </source>
</evidence>
<sequence>MHSKNLILCLMSSLILTACASVDEPAVNPPTLVNPPMVDSATTTVITEPKEDKFGDFLNKLDAIASATERYKGSSSKKETDKKSNIAETIETKSSSAADNSQLDKLAKDLQDKSDRQQRAYTTNQAEFEVKKTELISEYRSGKISQRTFEMRMNALVNNVTRENLMSL</sequence>
<feature type="compositionally biased region" description="Basic and acidic residues" evidence="1">
    <location>
        <begin position="69"/>
        <end position="85"/>
    </location>
</feature>
<keyword evidence="2" id="KW-0732">Signal</keyword>
<name>A0AA95H3N0_9GAMM</name>
<feature type="region of interest" description="Disordered" evidence="1">
    <location>
        <begin position="69"/>
        <end position="104"/>
    </location>
</feature>
<gene>
    <name evidence="3" type="ORF">QJT80_13200</name>
</gene>
<feature type="compositionally biased region" description="Polar residues" evidence="1">
    <location>
        <begin position="92"/>
        <end position="103"/>
    </location>
</feature>
<reference evidence="3" key="2">
    <citation type="submission" date="2023-04" db="EMBL/GenBank/DDBJ databases">
        <authorList>
            <person name="Beletskiy A.V."/>
            <person name="Mardanov A.V."/>
            <person name="Ravin N.V."/>
        </authorList>
    </citation>
    <scope>NUCLEOTIDE SEQUENCE</scope>
    <source>
        <strain evidence="3">GKL-01</strain>
    </source>
</reference>
<feature type="chain" id="PRO_5041668132" evidence="2">
    <location>
        <begin position="21"/>
        <end position="168"/>
    </location>
</feature>
<reference evidence="3" key="1">
    <citation type="journal article" date="2023" name="Int. J. Mol. Sci.">
        <title>Metagenomics Revealed a New Genus 'Candidatus Thiocaldithrix dubininis' gen. nov., sp. nov. and a New Species 'Candidatus Thiothrix putei' sp. nov. in the Family Thiotrichaceae, Some Members of Which Have Traits of Both Na+- and H+-Motive Energetics.</title>
        <authorList>
            <person name="Ravin N.V."/>
            <person name="Muntyan M.S."/>
            <person name="Smolyakov D.D."/>
            <person name="Rudenko T.S."/>
            <person name="Beletsky A.V."/>
            <person name="Mardanov A.V."/>
            <person name="Grabovich M.Y."/>
        </authorList>
    </citation>
    <scope>NUCLEOTIDE SEQUENCE</scope>
    <source>
        <strain evidence="3">GKL-01</strain>
    </source>
</reference>
<feature type="signal peptide" evidence="2">
    <location>
        <begin position="1"/>
        <end position="20"/>
    </location>
</feature>
<dbReference type="KEGG" id="tdu:QJT80_13200"/>
<dbReference type="EMBL" id="CP124755">
    <property type="protein sequence ID" value="WGZ90432.1"/>
    <property type="molecule type" value="Genomic_DNA"/>
</dbReference>
<evidence type="ECO:0000313" key="3">
    <source>
        <dbReference type="EMBL" id="WGZ90432.1"/>
    </source>
</evidence>
<protein>
    <submittedName>
        <fullName evidence="3">Uncharacterized protein</fullName>
    </submittedName>
</protein>
<dbReference type="AlphaFoldDB" id="A0AA95H3N0"/>
<dbReference type="Proteomes" id="UP001300672">
    <property type="component" value="Chromosome"/>
</dbReference>
<proteinExistence type="predicted"/>
<organism evidence="3">
    <name type="scientific">Candidatus Thiocaldithrix dubininis</name>
    <dbReference type="NCBI Taxonomy" id="3080823"/>
    <lineage>
        <taxon>Bacteria</taxon>
        <taxon>Pseudomonadati</taxon>
        <taxon>Pseudomonadota</taxon>
        <taxon>Gammaproteobacteria</taxon>
        <taxon>Thiotrichales</taxon>
        <taxon>Thiotrichaceae</taxon>
        <taxon>Candidatus Thiocaldithrix</taxon>
    </lineage>
</organism>
<evidence type="ECO:0000256" key="1">
    <source>
        <dbReference type="SAM" id="MobiDB-lite"/>
    </source>
</evidence>
<dbReference type="PROSITE" id="PS51257">
    <property type="entry name" value="PROKAR_LIPOPROTEIN"/>
    <property type="match status" value="1"/>
</dbReference>
<accession>A0AA95H3N0</accession>